<evidence type="ECO:0000256" key="1">
    <source>
        <dbReference type="ARBA" id="ARBA00001933"/>
    </source>
</evidence>
<keyword evidence="12" id="KW-1185">Reference proteome</keyword>
<accession>A0A0F4GQW5</accession>
<feature type="region of interest" description="Disordered" evidence="9">
    <location>
        <begin position="19"/>
        <end position="54"/>
    </location>
</feature>
<dbReference type="PANTHER" id="PTHR21152">
    <property type="entry name" value="AMINOTRANSFERASE CLASS V"/>
    <property type="match status" value="1"/>
</dbReference>
<comment type="similarity">
    <text evidence="2 7">Belongs to the class-V pyridoxal-phosphate-dependent aminotransferase family.</text>
</comment>
<evidence type="ECO:0000313" key="11">
    <source>
        <dbReference type="EMBL" id="KJX99849.1"/>
    </source>
</evidence>
<evidence type="ECO:0000256" key="8">
    <source>
        <dbReference type="RuleBase" id="RU004504"/>
    </source>
</evidence>
<dbReference type="GO" id="GO:0005777">
    <property type="term" value="C:peroxisome"/>
    <property type="evidence" value="ECO:0007669"/>
    <property type="project" value="TreeGrafter"/>
</dbReference>
<dbReference type="GO" id="GO:0008453">
    <property type="term" value="F:alanine-glyoxylate transaminase activity"/>
    <property type="evidence" value="ECO:0007669"/>
    <property type="project" value="UniProtKB-EC"/>
</dbReference>
<evidence type="ECO:0000256" key="2">
    <source>
        <dbReference type="ARBA" id="ARBA00009236"/>
    </source>
</evidence>
<keyword evidence="5 11" id="KW-0808">Transferase</keyword>
<dbReference type="EC" id="2.6.1.44" evidence="3"/>
<organism evidence="11 12">
    <name type="scientific">Zymoseptoria brevis</name>
    <dbReference type="NCBI Taxonomy" id="1047168"/>
    <lineage>
        <taxon>Eukaryota</taxon>
        <taxon>Fungi</taxon>
        <taxon>Dikarya</taxon>
        <taxon>Ascomycota</taxon>
        <taxon>Pezizomycotina</taxon>
        <taxon>Dothideomycetes</taxon>
        <taxon>Dothideomycetidae</taxon>
        <taxon>Mycosphaerellales</taxon>
        <taxon>Mycosphaerellaceae</taxon>
        <taxon>Zymoseptoria</taxon>
    </lineage>
</organism>
<dbReference type="InterPro" id="IPR015422">
    <property type="entry name" value="PyrdxlP-dep_Trfase_small"/>
</dbReference>
<dbReference type="PANTHER" id="PTHR21152:SF24">
    <property type="entry name" value="ALANINE--GLYOXYLATE AMINOTRANSFERASE 1"/>
    <property type="match status" value="1"/>
</dbReference>
<gene>
    <name evidence="11" type="ORF">TI39_contig350g00007</name>
</gene>
<dbReference type="FunFam" id="3.90.1150.10:FF:000049">
    <property type="entry name" value="Alanine-glyoxylate aminotransferase 1"/>
    <property type="match status" value="1"/>
</dbReference>
<reference evidence="11 12" key="1">
    <citation type="submission" date="2015-03" db="EMBL/GenBank/DDBJ databases">
        <title>RNA-seq based gene annotation and comparative genomics of four Zymoseptoria species reveal species-specific pathogenicity related genes and transposable element activity.</title>
        <authorList>
            <person name="Grandaubert J."/>
            <person name="Bhattacharyya A."/>
            <person name="Stukenbrock E.H."/>
        </authorList>
    </citation>
    <scope>NUCLEOTIDE SEQUENCE [LARGE SCALE GENOMIC DNA]</scope>
    <source>
        <strain evidence="11 12">Zb18110</strain>
    </source>
</reference>
<dbReference type="GO" id="GO:0019265">
    <property type="term" value="P:glycine biosynthetic process, by transamination of glyoxylate"/>
    <property type="evidence" value="ECO:0007669"/>
    <property type="project" value="EnsemblFungi"/>
</dbReference>
<evidence type="ECO:0000259" key="10">
    <source>
        <dbReference type="Pfam" id="PF00266"/>
    </source>
</evidence>
<evidence type="ECO:0000256" key="9">
    <source>
        <dbReference type="SAM" id="MobiDB-lite"/>
    </source>
</evidence>
<dbReference type="SUPFAM" id="SSF53383">
    <property type="entry name" value="PLP-dependent transferases"/>
    <property type="match status" value="1"/>
</dbReference>
<dbReference type="Gene3D" id="3.40.640.10">
    <property type="entry name" value="Type I PLP-dependent aspartate aminotransferase-like (Major domain)"/>
    <property type="match status" value="1"/>
</dbReference>
<evidence type="ECO:0000256" key="5">
    <source>
        <dbReference type="ARBA" id="ARBA00022679"/>
    </source>
</evidence>
<dbReference type="OrthoDB" id="7403325at2759"/>
<dbReference type="Proteomes" id="UP000033647">
    <property type="component" value="Unassembled WGS sequence"/>
</dbReference>
<evidence type="ECO:0000313" key="12">
    <source>
        <dbReference type="Proteomes" id="UP000033647"/>
    </source>
</evidence>
<dbReference type="Gene3D" id="3.90.1150.10">
    <property type="entry name" value="Aspartate Aminotransferase, domain 1"/>
    <property type="match status" value="1"/>
</dbReference>
<feature type="domain" description="Aminotransferase class V" evidence="10">
    <location>
        <begin position="96"/>
        <end position="414"/>
    </location>
</feature>
<name>A0A0F4GQW5_9PEZI</name>
<dbReference type="PROSITE" id="PS00595">
    <property type="entry name" value="AA_TRANSFER_CLASS_5"/>
    <property type="match status" value="1"/>
</dbReference>
<proteinExistence type="inferred from homology"/>
<dbReference type="InterPro" id="IPR015421">
    <property type="entry name" value="PyrdxlP-dep_Trfase_major"/>
</dbReference>
<dbReference type="FunFam" id="3.40.640.10:FF:000027">
    <property type="entry name" value="Serine--pyruvate aminotransferase, mitochondrial"/>
    <property type="match status" value="1"/>
</dbReference>
<dbReference type="InterPro" id="IPR000192">
    <property type="entry name" value="Aminotrans_V_dom"/>
</dbReference>
<dbReference type="InterPro" id="IPR020578">
    <property type="entry name" value="Aminotrans_V_PyrdxlP_BS"/>
</dbReference>
<evidence type="ECO:0000256" key="3">
    <source>
        <dbReference type="ARBA" id="ARBA00013049"/>
    </source>
</evidence>
<protein>
    <recommendedName>
        <fullName evidence="3">alanine--glyoxylate transaminase</fullName>
        <ecNumber evidence="3">2.6.1.44</ecNumber>
    </recommendedName>
</protein>
<comment type="cofactor">
    <cofactor evidence="1 8">
        <name>pyridoxal 5'-phosphate</name>
        <dbReference type="ChEBI" id="CHEBI:597326"/>
    </cofactor>
</comment>
<dbReference type="Pfam" id="PF00266">
    <property type="entry name" value="Aminotran_5"/>
    <property type="match status" value="1"/>
</dbReference>
<dbReference type="STRING" id="1047168.A0A0F4GQW5"/>
<keyword evidence="6" id="KW-0663">Pyridoxal phosphate</keyword>
<evidence type="ECO:0000256" key="4">
    <source>
        <dbReference type="ARBA" id="ARBA00022576"/>
    </source>
</evidence>
<keyword evidence="4 11" id="KW-0032">Aminotransferase</keyword>
<sequence length="457" mass="50050">MPPKDRVAQISRHFSYSNVHDVPLNTPYSIERSNKSLSSSNTPFPPSEQRTPLSTTAISLSEEGKRSKPAAVKMSNQAPHPALLIPGPIEFDDAVLQSMSHYSESHVGAPFVKTFGEALSMLRQLFQTTNPASQPFVISGSGTLGWDQVAANMTEPGDEALVLHTGYFADSFADCFETYGVKVTQLKAPIGDRPQLDDIEKALKEKKYKVLTVTHVDTSTGVLSEIPALSKLVRRVSPETLLVVDGVCSVGCEEIRFDEWDIDCVLTASQKAIGCPAGLSILMVSGRAIESFKARKVRPNSYFGSWKNWLPIMQNYEAKKPSYFATPSPQLVHALHTSLTQILSRPLSERFARHKEVSDKVKKAVTDLGLKQLASKPENQASAMTAIYLPNDLTPPEVLPSLLKKGVIFAGGLHKEIAAKYIRFGHMGVSIMDPQRTDIDDAIKALKEGLEEAGYKA</sequence>
<dbReference type="AlphaFoldDB" id="A0A0F4GQW5"/>
<dbReference type="InterPro" id="IPR015424">
    <property type="entry name" value="PyrdxlP-dep_Trfase"/>
</dbReference>
<dbReference type="EMBL" id="LAFY01000342">
    <property type="protein sequence ID" value="KJX99849.1"/>
    <property type="molecule type" value="Genomic_DNA"/>
</dbReference>
<evidence type="ECO:0000256" key="7">
    <source>
        <dbReference type="RuleBase" id="RU004075"/>
    </source>
</evidence>
<feature type="compositionally biased region" description="Polar residues" evidence="9">
    <location>
        <begin position="35"/>
        <end position="54"/>
    </location>
</feature>
<dbReference type="GO" id="GO:0004760">
    <property type="term" value="F:L-serine-pyruvate transaminase activity"/>
    <property type="evidence" value="ECO:0007669"/>
    <property type="project" value="TreeGrafter"/>
</dbReference>
<evidence type="ECO:0000256" key="6">
    <source>
        <dbReference type="ARBA" id="ARBA00022898"/>
    </source>
</evidence>
<comment type="caution">
    <text evidence="11">The sequence shown here is derived from an EMBL/GenBank/DDBJ whole genome shotgun (WGS) entry which is preliminary data.</text>
</comment>